<evidence type="ECO:0000256" key="1">
    <source>
        <dbReference type="SAM" id="Phobius"/>
    </source>
</evidence>
<dbReference type="InterPro" id="IPR021215">
    <property type="entry name" value="DUF2752"/>
</dbReference>
<keyword evidence="1" id="KW-1133">Transmembrane helix</keyword>
<organism evidence="2 3">
    <name type="scientific">Bremerella cremea</name>
    <dbReference type="NCBI Taxonomy" id="1031537"/>
    <lineage>
        <taxon>Bacteria</taxon>
        <taxon>Pseudomonadati</taxon>
        <taxon>Planctomycetota</taxon>
        <taxon>Planctomycetia</taxon>
        <taxon>Pirellulales</taxon>
        <taxon>Pirellulaceae</taxon>
        <taxon>Bremerella</taxon>
    </lineage>
</organism>
<dbReference type="OrthoDB" id="9816182at2"/>
<feature type="transmembrane region" description="Helical" evidence="1">
    <location>
        <begin position="103"/>
        <end position="123"/>
    </location>
</feature>
<feature type="transmembrane region" description="Helical" evidence="1">
    <location>
        <begin position="63"/>
        <end position="82"/>
    </location>
</feature>
<gene>
    <name evidence="2" type="ORF">DTL42_25730</name>
</gene>
<dbReference type="Proteomes" id="UP000253562">
    <property type="component" value="Unassembled WGS sequence"/>
</dbReference>
<protein>
    <submittedName>
        <fullName evidence="2">DUF2752 domain-containing protein</fullName>
    </submittedName>
</protein>
<dbReference type="EMBL" id="QPEX01000046">
    <property type="protein sequence ID" value="RCS40816.1"/>
    <property type="molecule type" value="Genomic_DNA"/>
</dbReference>
<reference evidence="2 3" key="1">
    <citation type="submission" date="2018-07" db="EMBL/GenBank/DDBJ databases">
        <title>Comparative genomes isolates from brazilian mangrove.</title>
        <authorList>
            <person name="De Araujo J.E."/>
            <person name="Taketani R.G."/>
            <person name="Silva M.C.P."/>
            <person name="Lourenco M.V."/>
            <person name="Oliveira V.M."/>
            <person name="Andreote F.D."/>
        </authorList>
    </citation>
    <scope>NUCLEOTIDE SEQUENCE [LARGE SCALE GENOMIC DNA]</scope>
    <source>
        <strain evidence="2 3">HEX PRIS-MGV</strain>
    </source>
</reference>
<evidence type="ECO:0000313" key="2">
    <source>
        <dbReference type="EMBL" id="RCS40816.1"/>
    </source>
</evidence>
<dbReference type="Pfam" id="PF10825">
    <property type="entry name" value="DUF2752"/>
    <property type="match status" value="1"/>
</dbReference>
<keyword evidence="1" id="KW-0472">Membrane</keyword>
<evidence type="ECO:0000313" key="3">
    <source>
        <dbReference type="Proteomes" id="UP000253562"/>
    </source>
</evidence>
<sequence>MLAVAVPALILSFVLYNEGPANVMIPWLEIPLPPTCGLQKTFGLDCPGCGLTRSFIALAHGDLTASLAFNPGGILVFGLVLFQIPYRVAQLLRIHFGHHTWDLTTASLWFWSVIGVVLLVQWVTRMVL</sequence>
<accession>A0A368KJR3</accession>
<proteinExistence type="predicted"/>
<keyword evidence="1" id="KW-0812">Transmembrane</keyword>
<name>A0A368KJR3_9BACT</name>
<dbReference type="AlphaFoldDB" id="A0A368KJR3"/>
<comment type="caution">
    <text evidence="2">The sequence shown here is derived from an EMBL/GenBank/DDBJ whole genome shotgun (WGS) entry which is preliminary data.</text>
</comment>